<dbReference type="PANTHER" id="PTHR10362">
    <property type="entry name" value="HISTIDINE AMMONIA-LYASE"/>
    <property type="match status" value="1"/>
</dbReference>
<evidence type="ECO:0000256" key="2">
    <source>
        <dbReference type="ARBA" id="ARBA00012994"/>
    </source>
</evidence>
<comment type="similarity">
    <text evidence="6 7">Belongs to the PAL/histidase family.</text>
</comment>
<organism evidence="10 11">
    <name type="scientific">Rhodobium gokarnense</name>
    <dbReference type="NCBI Taxonomy" id="364296"/>
    <lineage>
        <taxon>Bacteria</taxon>
        <taxon>Pseudomonadati</taxon>
        <taxon>Pseudomonadota</taxon>
        <taxon>Alphaproteobacteria</taxon>
        <taxon>Hyphomicrobiales</taxon>
        <taxon>Rhodobiaceae</taxon>
        <taxon>Rhodobium</taxon>
    </lineage>
</organism>
<dbReference type="PROSITE" id="PS00488">
    <property type="entry name" value="PAL_HISTIDASE"/>
    <property type="match status" value="1"/>
</dbReference>
<evidence type="ECO:0000256" key="9">
    <source>
        <dbReference type="RuleBase" id="RU004480"/>
    </source>
</evidence>
<gene>
    <name evidence="6" type="primary">hutH</name>
    <name evidence="10" type="ORF">M2319_002035</name>
</gene>
<dbReference type="GO" id="GO:0004397">
    <property type="term" value="F:histidine ammonia-lyase activity"/>
    <property type="evidence" value="ECO:0007669"/>
    <property type="project" value="UniProtKB-EC"/>
</dbReference>
<keyword evidence="6" id="KW-0963">Cytoplasm</keyword>
<dbReference type="EC" id="4.3.1.3" evidence="2 6"/>
<dbReference type="EMBL" id="JAOQNS010000005">
    <property type="protein sequence ID" value="MCW2307698.1"/>
    <property type="molecule type" value="Genomic_DNA"/>
</dbReference>
<name>A0ABT3HBC5_9HYPH</name>
<dbReference type="NCBIfam" id="TIGR01225">
    <property type="entry name" value="hutH"/>
    <property type="match status" value="1"/>
</dbReference>
<dbReference type="CDD" id="cd00332">
    <property type="entry name" value="PAL-HAL"/>
    <property type="match status" value="1"/>
</dbReference>
<keyword evidence="4 6" id="KW-0456">Lyase</keyword>
<evidence type="ECO:0000256" key="3">
    <source>
        <dbReference type="ARBA" id="ARBA00022808"/>
    </source>
</evidence>
<evidence type="ECO:0000256" key="6">
    <source>
        <dbReference type="HAMAP-Rule" id="MF_00229"/>
    </source>
</evidence>
<evidence type="ECO:0000256" key="4">
    <source>
        <dbReference type="ARBA" id="ARBA00023239"/>
    </source>
</evidence>
<dbReference type="InterPro" id="IPR024083">
    <property type="entry name" value="Fumarase/histidase_N"/>
</dbReference>
<comment type="pathway">
    <text evidence="1 6 8">Amino-acid degradation; L-histidine degradation into L-glutamate; N-formimidoyl-L-glutamate from L-histidine: step 1/3.</text>
</comment>
<evidence type="ECO:0000256" key="5">
    <source>
        <dbReference type="ARBA" id="ARBA00049269"/>
    </source>
</evidence>
<dbReference type="Gene3D" id="1.20.200.10">
    <property type="entry name" value="Fumarase/aspartase (Central domain)"/>
    <property type="match status" value="1"/>
</dbReference>
<comment type="PTM">
    <text evidence="6">Contains an active site 4-methylidene-imidazol-5-one (MIO), which is formed autocatalytically by cyclization and dehydration of residues Ala-Ser-Gly.</text>
</comment>
<dbReference type="RefSeq" id="WP_264601341.1">
    <property type="nucleotide sequence ID" value="NZ_JAOQNS010000005.1"/>
</dbReference>
<dbReference type="Pfam" id="PF00221">
    <property type="entry name" value="Lyase_aromatic"/>
    <property type="match status" value="1"/>
</dbReference>
<dbReference type="SUPFAM" id="SSF48557">
    <property type="entry name" value="L-aspartase-like"/>
    <property type="match status" value="1"/>
</dbReference>
<evidence type="ECO:0000313" key="11">
    <source>
        <dbReference type="Proteomes" id="UP001209755"/>
    </source>
</evidence>
<dbReference type="Gene3D" id="1.10.275.10">
    <property type="entry name" value="Fumarase/aspartase (N-terminal domain)"/>
    <property type="match status" value="1"/>
</dbReference>
<reference evidence="11" key="1">
    <citation type="submission" date="2023-07" db="EMBL/GenBank/DDBJ databases">
        <title>Genome sequencing of Purple Non-Sulfur Bacteria from various extreme environments.</title>
        <authorList>
            <person name="Mayer M."/>
        </authorList>
    </citation>
    <scope>NUCLEOTIDE SEQUENCE [LARGE SCALE GENOMIC DNA]</scope>
    <source>
        <strain evidence="11">DSM 17935</strain>
    </source>
</reference>
<comment type="subcellular location">
    <subcellularLocation>
        <location evidence="6 9">Cytoplasm</location>
    </subcellularLocation>
</comment>
<dbReference type="InterPro" id="IPR008948">
    <property type="entry name" value="L-Aspartase-like"/>
</dbReference>
<keyword evidence="3 6" id="KW-0369">Histidine metabolism</keyword>
<comment type="catalytic activity">
    <reaction evidence="5 6 8">
        <text>L-histidine = trans-urocanate + NH4(+)</text>
        <dbReference type="Rhea" id="RHEA:21232"/>
        <dbReference type="ChEBI" id="CHEBI:17771"/>
        <dbReference type="ChEBI" id="CHEBI:28938"/>
        <dbReference type="ChEBI" id="CHEBI:57595"/>
        <dbReference type="EC" id="4.3.1.3"/>
    </reaction>
</comment>
<feature type="cross-link" description="5-imidazolinone (Ala-Gly)" evidence="6">
    <location>
        <begin position="140"/>
        <end position="142"/>
    </location>
</feature>
<protein>
    <recommendedName>
        <fullName evidence="2 6">Histidine ammonia-lyase</fullName>
        <shortName evidence="6">Histidase</shortName>
        <ecNumber evidence="2 6">4.3.1.3</ecNumber>
    </recommendedName>
</protein>
<sequence length="511" mass="53301">MILTPGSATLAQLEEIYRTPSAVTLERSFRPAIEAAAARVAEAANGEDAVYGVNTGFGKLASVRIAPKDTAQLQRNLILSHCCGVGERTPAPIVRLMMALKLLSLGRGASGVRWDIIELLEGMLANGIVPVVPAQGSVGASGDLAPLAHMSAAMIGAGEVDHDGRTVPAEKAFRAAGLEPVVLGPKEGLALINGTQFSTAFALAGLFEAWANARAAVVAGALSTDAIMGSTAPFVEEIHTLRGHRGQIEVSAALRHLMEGSAIRESHREGDKRVQDPYCIRCQPQVTGACIDLLRQAAFTLETEANAVTDNPLVLTSTGTITSGGNFHAEPVAFAADQIALAIAEIGAIAQRRVALMVDPALSFDLPPFLTPDPGLNSGYMIAEVTSAALMSENKHLANPCSTDSTPTSANQEDHVSMAAHGARRLARMNENLSHILGIEMLCAAQGVELRDGLNTSPPLAAAISRLRRDCDALGQDRYLANDMASAAALVRSGALVEAVGLADRLVLGGN</sequence>
<evidence type="ECO:0000313" key="10">
    <source>
        <dbReference type="EMBL" id="MCW2307698.1"/>
    </source>
</evidence>
<evidence type="ECO:0000256" key="7">
    <source>
        <dbReference type="RuleBase" id="RU003954"/>
    </source>
</evidence>
<feature type="modified residue" description="2,3-didehydroalanine (Ser)" evidence="6">
    <location>
        <position position="141"/>
    </location>
</feature>
<accession>A0ABT3HBC5</accession>
<dbReference type="InterPro" id="IPR005921">
    <property type="entry name" value="HutH"/>
</dbReference>
<comment type="caution">
    <text evidence="10">The sequence shown here is derived from an EMBL/GenBank/DDBJ whole genome shotgun (WGS) entry which is preliminary data.</text>
</comment>
<dbReference type="HAMAP" id="MF_00229">
    <property type="entry name" value="His_ammonia_lyase"/>
    <property type="match status" value="1"/>
</dbReference>
<dbReference type="NCBIfam" id="NF006871">
    <property type="entry name" value="PRK09367.1"/>
    <property type="match status" value="1"/>
</dbReference>
<proteinExistence type="inferred from homology"/>
<dbReference type="InterPro" id="IPR001106">
    <property type="entry name" value="Aromatic_Lyase"/>
</dbReference>
<dbReference type="Proteomes" id="UP001209755">
    <property type="component" value="Unassembled WGS sequence"/>
</dbReference>
<dbReference type="InterPro" id="IPR022313">
    <property type="entry name" value="Phe/His_NH3-lyase_AS"/>
</dbReference>
<evidence type="ECO:0000256" key="8">
    <source>
        <dbReference type="RuleBase" id="RU004479"/>
    </source>
</evidence>
<evidence type="ECO:0000256" key="1">
    <source>
        <dbReference type="ARBA" id="ARBA00005113"/>
    </source>
</evidence>
<keyword evidence="11" id="KW-1185">Reference proteome</keyword>